<organism evidence="2 3">
    <name type="scientific">Vibrio phage PVP-XSN</name>
    <dbReference type="NCBI Taxonomy" id="3056214"/>
    <lineage>
        <taxon>Viruses</taxon>
        <taxon>Duplodnaviria</taxon>
        <taxon>Heunggongvirae</taxon>
        <taxon>Uroviricota</taxon>
        <taxon>Caudoviricetes</taxon>
    </lineage>
</organism>
<dbReference type="Gene3D" id="2.40.50.230">
    <property type="entry name" value="Gp5 N-terminal domain"/>
    <property type="match status" value="1"/>
</dbReference>
<accession>A0AAX3Y6D5</accession>
<evidence type="ECO:0000256" key="1">
    <source>
        <dbReference type="SAM" id="MobiDB-lite"/>
    </source>
</evidence>
<feature type="region of interest" description="Disordered" evidence="1">
    <location>
        <begin position="177"/>
        <end position="231"/>
    </location>
</feature>
<name>A0AAX3Y6D5_9CAUD</name>
<sequence>MFCDDQLKEIYSILTNLVRVGRVTSVDSEFERARVVFDDRDETESYDLQVIVRNTKENKDHALPDIDEDVLCVFLPIGIEQGFILGSFYTDANTPPSSSANVRKVQFSDGTIIEYDRENKKLTANVKGDIDVIATGNLSANIGGELNADVSGNSTIKTPKLTVDGDLDVTGKTTTVGLTSTSGMSVSGGSGASVQGDLNVSSGDIKADDISLKNHPHTDSTGGQTSPAEPS</sequence>
<feature type="compositionally biased region" description="Basic and acidic residues" evidence="1">
    <location>
        <begin position="205"/>
        <end position="218"/>
    </location>
</feature>
<dbReference type="InterPro" id="IPR037026">
    <property type="entry name" value="Vgr_OB-fold_dom_sf"/>
</dbReference>
<proteinExistence type="predicted"/>
<protein>
    <submittedName>
        <fullName evidence="2">Baseplate assembly protein V</fullName>
    </submittedName>
</protein>
<dbReference type="InterPro" id="IPR013046">
    <property type="entry name" value="GpV/Gp45"/>
</dbReference>
<dbReference type="Proteomes" id="UP001431754">
    <property type="component" value="Segment"/>
</dbReference>
<reference evidence="2" key="1">
    <citation type="submission" date="2023-04" db="EMBL/GenBank/DDBJ databases">
        <title>Virulent bacteriophage PVP-XSN from an Vibrio parahaemolyticus isolate: Characterization and complete genome sequence.</title>
        <authorList>
            <person name="Qi T."/>
            <person name="Lyu S."/>
            <person name="Liu L."/>
            <person name="Guo Q."/>
            <person name="Shen W."/>
            <person name="Han M."/>
            <person name="Xiong F."/>
            <person name="Lou B."/>
            <person name="Xu H."/>
        </authorList>
    </citation>
    <scope>NUCLEOTIDE SEQUENCE</scope>
</reference>
<feature type="compositionally biased region" description="Polar residues" evidence="1">
    <location>
        <begin position="219"/>
        <end position="231"/>
    </location>
</feature>
<dbReference type="Gene3D" id="6.20.150.10">
    <property type="match status" value="1"/>
</dbReference>
<gene>
    <name evidence="2" type="ORF">PVP_XSN000023</name>
</gene>
<dbReference type="EMBL" id="OQ851295">
    <property type="protein sequence ID" value="WJZ70002.1"/>
    <property type="molecule type" value="Genomic_DNA"/>
</dbReference>
<evidence type="ECO:0000313" key="3">
    <source>
        <dbReference type="Proteomes" id="UP001431754"/>
    </source>
</evidence>
<dbReference type="NCBIfam" id="TIGR01644">
    <property type="entry name" value="phage_P2_V"/>
    <property type="match status" value="1"/>
</dbReference>
<evidence type="ECO:0000313" key="2">
    <source>
        <dbReference type="EMBL" id="WJZ70002.1"/>
    </source>
</evidence>